<dbReference type="InterPro" id="IPR049449">
    <property type="entry name" value="TesB_ACOT8-like_N"/>
</dbReference>
<keyword evidence="2" id="KW-0378">Hydrolase</keyword>
<evidence type="ECO:0000259" key="3">
    <source>
        <dbReference type="Pfam" id="PF13622"/>
    </source>
</evidence>
<dbReference type="GO" id="GO:0005782">
    <property type="term" value="C:peroxisomal matrix"/>
    <property type="evidence" value="ECO:0007669"/>
    <property type="project" value="UniProtKB-SubCell"/>
</dbReference>
<reference evidence="5" key="1">
    <citation type="journal article" date="2020" name="Mol. Plant Microbe Interact.">
        <title>Genome Sequence of the Biocontrol Agent Coniothyrium minitans strain Conio (IMI 134523).</title>
        <authorList>
            <person name="Patel D."/>
            <person name="Shittu T.A."/>
            <person name="Baroncelli R."/>
            <person name="Muthumeenakshi S."/>
            <person name="Osborne T.H."/>
            <person name="Janganan T.K."/>
            <person name="Sreenivasaprasad S."/>
        </authorList>
    </citation>
    <scope>NUCLEOTIDE SEQUENCE</scope>
    <source>
        <strain evidence="5">Conio</strain>
    </source>
</reference>
<dbReference type="GO" id="GO:0009062">
    <property type="term" value="P:fatty acid catabolic process"/>
    <property type="evidence" value="ECO:0007669"/>
    <property type="project" value="TreeGrafter"/>
</dbReference>
<dbReference type="GO" id="GO:0047617">
    <property type="term" value="F:fatty acyl-CoA hydrolase activity"/>
    <property type="evidence" value="ECO:0007669"/>
    <property type="project" value="InterPro"/>
</dbReference>
<evidence type="ECO:0000313" key="6">
    <source>
        <dbReference type="Proteomes" id="UP000756921"/>
    </source>
</evidence>
<comment type="caution">
    <text evidence="5">The sequence shown here is derived from an EMBL/GenBank/DDBJ whole genome shotgun (WGS) entry which is preliminary data.</text>
</comment>
<sequence length="325" mass="36024">MPDFAETLSDQVAVSALENDRFVSVFKPESMGNTAKIAYGGCAIAIAISAAYQTLDSQHSLYTAMGHYLGPALIDRPLFAAVRRIRDTRTFATRQVEISQIQDNGSARVCMIVSLDFHAREKASLLEYSASPSIRYLSVETLPTVKQASEDMVTRGAVSRATLDFNESQYALRERLVESRSCPEGMAFQTMNGEIKLPTTQDNLPLVDRFSGDYFKARHPLANQAEQMAALGFIMDAALSFIPLTHSSMSLRDATACSSLDFALRIFAYDIDINDWHFREFKTVVGGEGRTYSESRLWNEAGKMVANMTQQSILRPFALPPKASL</sequence>
<name>A0A9P6GII6_9PLEO</name>
<proteinExistence type="inferred from homology"/>
<dbReference type="Proteomes" id="UP000756921">
    <property type="component" value="Unassembled WGS sequence"/>
</dbReference>
<dbReference type="CDD" id="cd03444">
    <property type="entry name" value="Thioesterase_II_repeat1"/>
    <property type="match status" value="1"/>
</dbReference>
<dbReference type="Pfam" id="PF20789">
    <property type="entry name" value="4HBT_3C"/>
    <property type="match status" value="1"/>
</dbReference>
<dbReference type="Pfam" id="PF13622">
    <property type="entry name" value="4HBT_3"/>
    <property type="match status" value="1"/>
</dbReference>
<dbReference type="EMBL" id="WJXW01000005">
    <property type="protein sequence ID" value="KAF9735796.1"/>
    <property type="molecule type" value="Genomic_DNA"/>
</dbReference>
<dbReference type="OrthoDB" id="68328at2759"/>
<feature type="domain" description="Acyl-CoA thioesterase-like C-terminal" evidence="4">
    <location>
        <begin position="211"/>
        <end position="313"/>
    </location>
</feature>
<evidence type="ECO:0000259" key="4">
    <source>
        <dbReference type="Pfam" id="PF20789"/>
    </source>
</evidence>
<evidence type="ECO:0000313" key="5">
    <source>
        <dbReference type="EMBL" id="KAF9735796.1"/>
    </source>
</evidence>
<accession>A0A9P6GII6</accession>
<dbReference type="AlphaFoldDB" id="A0A9P6GII6"/>
<dbReference type="InterPro" id="IPR049450">
    <property type="entry name" value="ACOT8-like_C"/>
</dbReference>
<dbReference type="PANTHER" id="PTHR11066">
    <property type="entry name" value="ACYL-COA THIOESTERASE"/>
    <property type="match status" value="1"/>
</dbReference>
<evidence type="ECO:0000256" key="2">
    <source>
        <dbReference type="ARBA" id="ARBA00022801"/>
    </source>
</evidence>
<dbReference type="InterPro" id="IPR003703">
    <property type="entry name" value="Acyl_CoA_thio"/>
</dbReference>
<dbReference type="Gene3D" id="2.40.160.210">
    <property type="entry name" value="Acyl-CoA thioesterase, double hotdog domain"/>
    <property type="match status" value="1"/>
</dbReference>
<dbReference type="PANTHER" id="PTHR11066:SF35">
    <property type="entry name" value="ACYL-COA THIOESTERASE II"/>
    <property type="match status" value="1"/>
</dbReference>
<dbReference type="InterPro" id="IPR042171">
    <property type="entry name" value="Acyl-CoA_hotdog"/>
</dbReference>
<protein>
    <submittedName>
        <fullName evidence="5">Acyl-thioesterase ii</fullName>
    </submittedName>
</protein>
<dbReference type="InterPro" id="IPR029069">
    <property type="entry name" value="HotDog_dom_sf"/>
</dbReference>
<dbReference type="SUPFAM" id="SSF54637">
    <property type="entry name" value="Thioesterase/thiol ester dehydrase-isomerase"/>
    <property type="match status" value="2"/>
</dbReference>
<organism evidence="5 6">
    <name type="scientific">Paraphaeosphaeria minitans</name>
    <dbReference type="NCBI Taxonomy" id="565426"/>
    <lineage>
        <taxon>Eukaryota</taxon>
        <taxon>Fungi</taxon>
        <taxon>Dikarya</taxon>
        <taxon>Ascomycota</taxon>
        <taxon>Pezizomycotina</taxon>
        <taxon>Dothideomycetes</taxon>
        <taxon>Pleosporomycetidae</taxon>
        <taxon>Pleosporales</taxon>
        <taxon>Massarineae</taxon>
        <taxon>Didymosphaeriaceae</taxon>
        <taxon>Paraphaeosphaeria</taxon>
    </lineage>
</organism>
<gene>
    <name evidence="5" type="ORF">PMIN01_05711</name>
</gene>
<feature type="domain" description="Acyl-CoA thioesterase-like N-terminal HotDog" evidence="3">
    <location>
        <begin position="28"/>
        <end position="117"/>
    </location>
</feature>
<keyword evidence="6" id="KW-1185">Reference proteome</keyword>
<dbReference type="GO" id="GO:0006637">
    <property type="term" value="P:acyl-CoA metabolic process"/>
    <property type="evidence" value="ECO:0007669"/>
    <property type="project" value="InterPro"/>
</dbReference>
<comment type="similarity">
    <text evidence="1">Belongs to the C/M/P thioester hydrolase family.</text>
</comment>
<evidence type="ECO:0000256" key="1">
    <source>
        <dbReference type="ARBA" id="ARBA00006538"/>
    </source>
</evidence>